<reference evidence="6" key="1">
    <citation type="submission" date="2020-09" db="EMBL/GenBank/DDBJ databases">
        <title>A novel bacterium of genus Paenibacillus, isolated from South China Sea.</title>
        <authorList>
            <person name="Huang H."/>
            <person name="Mo K."/>
            <person name="Hu Y."/>
        </authorList>
    </citation>
    <scope>NUCLEOTIDE SEQUENCE</scope>
    <source>
        <strain evidence="6">IB182363</strain>
    </source>
</reference>
<dbReference type="Gene3D" id="3.40.630.40">
    <property type="entry name" value="Zn-dependent exopeptidases"/>
    <property type="match status" value="1"/>
</dbReference>
<dbReference type="SMART" id="SM00287">
    <property type="entry name" value="SH3b"/>
    <property type="match status" value="2"/>
</dbReference>
<dbReference type="GO" id="GO:0008745">
    <property type="term" value="F:N-acetylmuramoyl-L-alanine amidase activity"/>
    <property type="evidence" value="ECO:0007669"/>
    <property type="project" value="InterPro"/>
</dbReference>
<protein>
    <submittedName>
        <fullName evidence="6">N-acetylmuramoyl-L-alanine amidase</fullName>
    </submittedName>
</protein>
<dbReference type="PROSITE" id="PS51781">
    <property type="entry name" value="SH3B"/>
    <property type="match status" value="2"/>
</dbReference>
<evidence type="ECO:0000313" key="6">
    <source>
        <dbReference type="EMBL" id="MBD2866629.1"/>
    </source>
</evidence>
<dbReference type="RefSeq" id="WP_190932244.1">
    <property type="nucleotide sequence ID" value="NZ_JACXJA010000064.1"/>
</dbReference>
<dbReference type="Pfam" id="PF01520">
    <property type="entry name" value="Amidase_3"/>
    <property type="match status" value="1"/>
</dbReference>
<evidence type="ECO:0000313" key="7">
    <source>
        <dbReference type="Proteomes" id="UP000639396"/>
    </source>
</evidence>
<feature type="region of interest" description="Disordered" evidence="3">
    <location>
        <begin position="97"/>
        <end position="131"/>
    </location>
</feature>
<evidence type="ECO:0000256" key="2">
    <source>
        <dbReference type="ARBA" id="ARBA00023316"/>
    </source>
</evidence>
<sequence>MKPPIARKAVLVLGMMLCISLPVTEKAHAGDTYSARVTADHLNVRSEPAASSKIVSSLSNGAVITVSDEAYGWLKIKVGQKTGWVAGQYVKKLSNSTATAGNPAASPAKTATTNTSKSEATPKSAVGNATASKHGVVSADKLWMRSGPGTNNEATELLQKGAALTIVKRENGWLQVRTTAGKTGWVSGRYVDETGGSVTAQTARKTGGLRGKVIVLDPGHGGDDPGVIGNKYKTIEKTINLSTAQYVAEELRRAGAKVVMTRTSDKEQPELSQRAALGSKQQADAFVSIHYNASPKKVSGTLTFYYSESKDRPLARSIEARLGQGGGIKSNGISYGNYHVLRENKQPSVLLELGFLTDASDESVVRKDDYQRKAARAIAAGLNDYFGG</sequence>
<dbReference type="InterPro" id="IPR036028">
    <property type="entry name" value="SH3-like_dom_sf"/>
</dbReference>
<dbReference type="Proteomes" id="UP000639396">
    <property type="component" value="Unassembled WGS sequence"/>
</dbReference>
<evidence type="ECO:0000256" key="4">
    <source>
        <dbReference type="SAM" id="SignalP"/>
    </source>
</evidence>
<dbReference type="SMART" id="SM00646">
    <property type="entry name" value="Ami_3"/>
    <property type="match status" value="1"/>
</dbReference>
<feature type="compositionally biased region" description="Polar residues" evidence="3">
    <location>
        <begin position="109"/>
        <end position="131"/>
    </location>
</feature>
<keyword evidence="1" id="KW-0378">Hydrolase</keyword>
<evidence type="ECO:0000259" key="5">
    <source>
        <dbReference type="PROSITE" id="PS51781"/>
    </source>
</evidence>
<evidence type="ECO:0000256" key="1">
    <source>
        <dbReference type="ARBA" id="ARBA00022801"/>
    </source>
</evidence>
<dbReference type="CDD" id="cd02696">
    <property type="entry name" value="MurNAc-LAA"/>
    <property type="match status" value="1"/>
</dbReference>
<comment type="caution">
    <text evidence="6">The sequence shown here is derived from an EMBL/GenBank/DDBJ whole genome shotgun (WGS) entry which is preliminary data.</text>
</comment>
<dbReference type="GO" id="GO:0030288">
    <property type="term" value="C:outer membrane-bounded periplasmic space"/>
    <property type="evidence" value="ECO:0007669"/>
    <property type="project" value="TreeGrafter"/>
</dbReference>
<keyword evidence="2" id="KW-0961">Cell wall biogenesis/degradation</keyword>
<feature type="domain" description="SH3b" evidence="5">
    <location>
        <begin position="132"/>
        <end position="195"/>
    </location>
</feature>
<organism evidence="6 7">
    <name type="scientific">Paenibacillus oceani</name>
    <dbReference type="NCBI Taxonomy" id="2772510"/>
    <lineage>
        <taxon>Bacteria</taxon>
        <taxon>Bacillati</taxon>
        <taxon>Bacillota</taxon>
        <taxon>Bacilli</taxon>
        <taxon>Bacillales</taxon>
        <taxon>Paenibacillaceae</taxon>
        <taxon>Paenibacillus</taxon>
    </lineage>
</organism>
<name>A0A927H4L7_9BACL</name>
<proteinExistence type="predicted"/>
<dbReference type="GO" id="GO:0071555">
    <property type="term" value="P:cell wall organization"/>
    <property type="evidence" value="ECO:0007669"/>
    <property type="project" value="UniProtKB-KW"/>
</dbReference>
<feature type="signal peptide" evidence="4">
    <location>
        <begin position="1"/>
        <end position="29"/>
    </location>
</feature>
<dbReference type="PANTHER" id="PTHR30404">
    <property type="entry name" value="N-ACETYLMURAMOYL-L-ALANINE AMIDASE"/>
    <property type="match status" value="1"/>
</dbReference>
<dbReference type="AlphaFoldDB" id="A0A927H4L7"/>
<dbReference type="EMBL" id="JACXJA010000064">
    <property type="protein sequence ID" value="MBD2866629.1"/>
    <property type="molecule type" value="Genomic_DNA"/>
</dbReference>
<keyword evidence="4" id="KW-0732">Signal</keyword>
<dbReference type="PANTHER" id="PTHR30404:SF7">
    <property type="entry name" value="CELL WALL AMIDASE LYTH-RELATED"/>
    <property type="match status" value="1"/>
</dbReference>
<dbReference type="SUPFAM" id="SSF50044">
    <property type="entry name" value="SH3-domain"/>
    <property type="match status" value="2"/>
</dbReference>
<dbReference type="GO" id="GO:0009253">
    <property type="term" value="P:peptidoglycan catabolic process"/>
    <property type="evidence" value="ECO:0007669"/>
    <property type="project" value="InterPro"/>
</dbReference>
<keyword evidence="7" id="KW-1185">Reference proteome</keyword>
<dbReference type="Pfam" id="PF08239">
    <property type="entry name" value="SH3_3"/>
    <property type="match status" value="2"/>
</dbReference>
<accession>A0A927H4L7</accession>
<feature type="chain" id="PRO_5037348240" evidence="4">
    <location>
        <begin position="30"/>
        <end position="388"/>
    </location>
</feature>
<dbReference type="InterPro" id="IPR003646">
    <property type="entry name" value="SH3-like_bac-type"/>
</dbReference>
<dbReference type="InterPro" id="IPR050695">
    <property type="entry name" value="N-acetylmuramoyl_amidase_3"/>
</dbReference>
<gene>
    <name evidence="6" type="ORF">IDH45_32145</name>
</gene>
<evidence type="ECO:0000256" key="3">
    <source>
        <dbReference type="SAM" id="MobiDB-lite"/>
    </source>
</evidence>
<feature type="domain" description="SH3b" evidence="5">
    <location>
        <begin position="32"/>
        <end position="94"/>
    </location>
</feature>
<dbReference type="SUPFAM" id="SSF53187">
    <property type="entry name" value="Zn-dependent exopeptidases"/>
    <property type="match status" value="1"/>
</dbReference>
<dbReference type="InterPro" id="IPR002508">
    <property type="entry name" value="MurNAc-LAA_cat"/>
</dbReference>
<dbReference type="Gene3D" id="2.30.30.40">
    <property type="entry name" value="SH3 Domains"/>
    <property type="match status" value="2"/>
</dbReference>